<evidence type="ECO:0000313" key="1">
    <source>
        <dbReference type="EMBL" id="KAI4378912.1"/>
    </source>
</evidence>
<gene>
    <name evidence="1" type="ORF">MLD38_016331</name>
</gene>
<evidence type="ECO:0000313" key="2">
    <source>
        <dbReference type="Proteomes" id="UP001057402"/>
    </source>
</evidence>
<sequence>MRKKHTTWKETKRRRRRRRKGGKRGGGGDFIFDAGAELPDEDENRQIRQRTSLTHEDDREDVEVLEERDILGAHLNMMKRQQRWTS</sequence>
<dbReference type="Proteomes" id="UP001057402">
    <property type="component" value="Chromosome 4"/>
</dbReference>
<proteinExistence type="predicted"/>
<organism evidence="1 2">
    <name type="scientific">Melastoma candidum</name>
    <dbReference type="NCBI Taxonomy" id="119954"/>
    <lineage>
        <taxon>Eukaryota</taxon>
        <taxon>Viridiplantae</taxon>
        <taxon>Streptophyta</taxon>
        <taxon>Embryophyta</taxon>
        <taxon>Tracheophyta</taxon>
        <taxon>Spermatophyta</taxon>
        <taxon>Magnoliopsida</taxon>
        <taxon>eudicotyledons</taxon>
        <taxon>Gunneridae</taxon>
        <taxon>Pentapetalae</taxon>
        <taxon>rosids</taxon>
        <taxon>malvids</taxon>
        <taxon>Myrtales</taxon>
        <taxon>Melastomataceae</taxon>
        <taxon>Melastomatoideae</taxon>
        <taxon>Melastomateae</taxon>
        <taxon>Melastoma</taxon>
    </lineage>
</organism>
<comment type="caution">
    <text evidence="1">The sequence shown here is derived from an EMBL/GenBank/DDBJ whole genome shotgun (WGS) entry which is preliminary data.</text>
</comment>
<protein>
    <submittedName>
        <fullName evidence="1">Uncharacterized protein</fullName>
    </submittedName>
</protein>
<keyword evidence="2" id="KW-1185">Reference proteome</keyword>
<reference evidence="2" key="1">
    <citation type="journal article" date="2023" name="Front. Plant Sci.">
        <title>Chromosomal-level genome assembly of Melastoma candidum provides insights into trichome evolution.</title>
        <authorList>
            <person name="Zhong Y."/>
            <person name="Wu W."/>
            <person name="Sun C."/>
            <person name="Zou P."/>
            <person name="Liu Y."/>
            <person name="Dai S."/>
            <person name="Zhou R."/>
        </authorList>
    </citation>
    <scope>NUCLEOTIDE SEQUENCE [LARGE SCALE GENOMIC DNA]</scope>
</reference>
<accession>A0ACB9RIN4</accession>
<name>A0ACB9RIN4_9MYRT</name>
<dbReference type="EMBL" id="CM042883">
    <property type="protein sequence ID" value="KAI4378912.1"/>
    <property type="molecule type" value="Genomic_DNA"/>
</dbReference>